<dbReference type="InterPro" id="IPR021013">
    <property type="entry name" value="ATPase_Vma12"/>
</dbReference>
<evidence type="ECO:0000256" key="5">
    <source>
        <dbReference type="ARBA" id="ARBA00023136"/>
    </source>
</evidence>
<keyword evidence="4 6" id="KW-1133">Transmembrane helix</keyword>
<protein>
    <submittedName>
        <fullName evidence="7">Uncharacterized protein</fullName>
    </submittedName>
</protein>
<accession>C1FF82</accession>
<evidence type="ECO:0000313" key="8">
    <source>
        <dbReference type="Proteomes" id="UP000002009"/>
    </source>
</evidence>
<dbReference type="FunCoup" id="C1FF82">
    <property type="interactions" value="32"/>
</dbReference>
<feature type="transmembrane region" description="Helical" evidence="6">
    <location>
        <begin position="150"/>
        <end position="171"/>
    </location>
</feature>
<evidence type="ECO:0000256" key="4">
    <source>
        <dbReference type="ARBA" id="ARBA00022989"/>
    </source>
</evidence>
<sequence>MEIGREGLRVRQTDATRNVLARAAAASTDDGTFASYAGESTVPFRILRRACEIARSPEGTEHPGTGGGGGPWLQDVVRGGGVQLVAPVPPARARALDAEISRLRRDAHDREYAAMTRDVSHSNWGLGFRIPNENEKDDGRLRMSALTRDLGFGAHVLTVMFACALGGWFAGDAIVRGFGDRFDDDSVTNTIVKASLAGIGAIGAMTVEALLFMLRDGRT</sequence>
<dbReference type="AlphaFoldDB" id="C1FF82"/>
<dbReference type="PANTHER" id="PTHR31394:SF1">
    <property type="entry name" value="TRANSMEMBRANE PROTEIN 199"/>
    <property type="match status" value="1"/>
</dbReference>
<dbReference type="RefSeq" id="XP_002507444.1">
    <property type="nucleotide sequence ID" value="XM_002507398.1"/>
</dbReference>
<name>C1FF82_MICCC</name>
<proteinExistence type="predicted"/>
<dbReference type="InParanoid" id="C1FF82"/>
<gene>
    <name evidence="7" type="ORF">MICPUN_54861</name>
</gene>
<comment type="subcellular location">
    <subcellularLocation>
        <location evidence="1">Endoplasmic reticulum membrane</location>
        <topology evidence="1">Multi-pass membrane protein</topology>
    </subcellularLocation>
</comment>
<keyword evidence="8" id="KW-1185">Reference proteome</keyword>
<dbReference type="PANTHER" id="PTHR31394">
    <property type="entry name" value="TRANSMEMBRANE PROTEIN 199"/>
    <property type="match status" value="1"/>
</dbReference>
<dbReference type="GeneID" id="8249993"/>
<dbReference type="Proteomes" id="UP000002009">
    <property type="component" value="Chromosome 1"/>
</dbReference>
<dbReference type="OrthoDB" id="2018698at2759"/>
<keyword evidence="3" id="KW-0256">Endoplasmic reticulum</keyword>
<dbReference type="GO" id="GO:0070072">
    <property type="term" value="P:vacuolar proton-transporting V-type ATPase complex assembly"/>
    <property type="evidence" value="ECO:0007669"/>
    <property type="project" value="InterPro"/>
</dbReference>
<dbReference type="GO" id="GO:0005789">
    <property type="term" value="C:endoplasmic reticulum membrane"/>
    <property type="evidence" value="ECO:0007669"/>
    <property type="project" value="UniProtKB-SubCell"/>
</dbReference>
<feature type="transmembrane region" description="Helical" evidence="6">
    <location>
        <begin position="191"/>
        <end position="214"/>
    </location>
</feature>
<dbReference type="EMBL" id="CP001574">
    <property type="protein sequence ID" value="ACO68702.1"/>
    <property type="molecule type" value="Genomic_DNA"/>
</dbReference>
<reference evidence="7 8" key="1">
    <citation type="journal article" date="2009" name="Science">
        <title>Green evolution and dynamic adaptations revealed by genomes of the marine picoeukaryotes Micromonas.</title>
        <authorList>
            <person name="Worden A.Z."/>
            <person name="Lee J.H."/>
            <person name="Mock T."/>
            <person name="Rouze P."/>
            <person name="Simmons M.P."/>
            <person name="Aerts A.L."/>
            <person name="Allen A.E."/>
            <person name="Cuvelier M.L."/>
            <person name="Derelle E."/>
            <person name="Everett M.V."/>
            <person name="Foulon E."/>
            <person name="Grimwood J."/>
            <person name="Gundlach H."/>
            <person name="Henrissat B."/>
            <person name="Napoli C."/>
            <person name="McDonald S.M."/>
            <person name="Parker M.S."/>
            <person name="Rombauts S."/>
            <person name="Salamov A."/>
            <person name="Von Dassow P."/>
            <person name="Badger J.H."/>
            <person name="Coutinho P.M."/>
            <person name="Demir E."/>
            <person name="Dubchak I."/>
            <person name="Gentemann C."/>
            <person name="Eikrem W."/>
            <person name="Gready J.E."/>
            <person name="John U."/>
            <person name="Lanier W."/>
            <person name="Lindquist E.A."/>
            <person name="Lucas S."/>
            <person name="Mayer K.F."/>
            <person name="Moreau H."/>
            <person name="Not F."/>
            <person name="Otillar R."/>
            <person name="Panaud O."/>
            <person name="Pangilinan J."/>
            <person name="Paulsen I."/>
            <person name="Piegu B."/>
            <person name="Poliakov A."/>
            <person name="Robbens S."/>
            <person name="Schmutz J."/>
            <person name="Toulza E."/>
            <person name="Wyss T."/>
            <person name="Zelensky A."/>
            <person name="Zhou K."/>
            <person name="Armbrust E.V."/>
            <person name="Bhattacharya D."/>
            <person name="Goodenough U.W."/>
            <person name="Van de Peer Y."/>
            <person name="Grigoriev I.V."/>
        </authorList>
    </citation>
    <scope>NUCLEOTIDE SEQUENCE [LARGE SCALE GENOMIC DNA]</scope>
    <source>
        <strain evidence="8">RCC299 / NOUM17</strain>
    </source>
</reference>
<evidence type="ECO:0000256" key="2">
    <source>
        <dbReference type="ARBA" id="ARBA00022692"/>
    </source>
</evidence>
<dbReference type="KEGG" id="mis:MICPUN_54861"/>
<evidence type="ECO:0000313" key="7">
    <source>
        <dbReference type="EMBL" id="ACO68702.1"/>
    </source>
</evidence>
<organism evidence="7 8">
    <name type="scientific">Micromonas commoda (strain RCC299 / NOUM17 / CCMP2709)</name>
    <name type="common">Picoplanktonic green alga</name>
    <dbReference type="NCBI Taxonomy" id="296587"/>
    <lineage>
        <taxon>Eukaryota</taxon>
        <taxon>Viridiplantae</taxon>
        <taxon>Chlorophyta</taxon>
        <taxon>Mamiellophyceae</taxon>
        <taxon>Mamiellales</taxon>
        <taxon>Mamiellaceae</taxon>
        <taxon>Micromonas</taxon>
    </lineage>
</organism>
<evidence type="ECO:0000256" key="6">
    <source>
        <dbReference type="SAM" id="Phobius"/>
    </source>
</evidence>
<keyword evidence="5 6" id="KW-0472">Membrane</keyword>
<evidence type="ECO:0000256" key="3">
    <source>
        <dbReference type="ARBA" id="ARBA00022824"/>
    </source>
</evidence>
<keyword evidence="2 6" id="KW-0812">Transmembrane</keyword>
<evidence type="ECO:0000256" key="1">
    <source>
        <dbReference type="ARBA" id="ARBA00004477"/>
    </source>
</evidence>